<accession>A0ABQ5FAI3</accession>
<gene>
    <name evidence="2" type="ORF">Tco_1003954</name>
</gene>
<evidence type="ECO:0008006" key="4">
    <source>
        <dbReference type="Google" id="ProtNLM"/>
    </source>
</evidence>
<dbReference type="PANTHER" id="PTHR33223">
    <property type="entry name" value="CCHC-TYPE DOMAIN-CONTAINING PROTEIN"/>
    <property type="match status" value="1"/>
</dbReference>
<feature type="compositionally biased region" description="Basic and acidic residues" evidence="1">
    <location>
        <begin position="160"/>
        <end position="170"/>
    </location>
</feature>
<evidence type="ECO:0000256" key="1">
    <source>
        <dbReference type="SAM" id="MobiDB-lite"/>
    </source>
</evidence>
<dbReference type="Proteomes" id="UP001151760">
    <property type="component" value="Unassembled WGS sequence"/>
</dbReference>
<organism evidence="2 3">
    <name type="scientific">Tanacetum coccineum</name>
    <dbReference type="NCBI Taxonomy" id="301880"/>
    <lineage>
        <taxon>Eukaryota</taxon>
        <taxon>Viridiplantae</taxon>
        <taxon>Streptophyta</taxon>
        <taxon>Embryophyta</taxon>
        <taxon>Tracheophyta</taxon>
        <taxon>Spermatophyta</taxon>
        <taxon>Magnoliopsida</taxon>
        <taxon>eudicotyledons</taxon>
        <taxon>Gunneridae</taxon>
        <taxon>Pentapetalae</taxon>
        <taxon>asterids</taxon>
        <taxon>campanulids</taxon>
        <taxon>Asterales</taxon>
        <taxon>Asteraceae</taxon>
        <taxon>Asteroideae</taxon>
        <taxon>Anthemideae</taxon>
        <taxon>Anthemidinae</taxon>
        <taxon>Tanacetum</taxon>
    </lineage>
</organism>
<dbReference type="PANTHER" id="PTHR33223:SF11">
    <property type="entry name" value="ELEMENT PROTEIN, PUTATIVE-RELATED"/>
    <property type="match status" value="1"/>
</dbReference>
<feature type="region of interest" description="Disordered" evidence="1">
    <location>
        <begin position="152"/>
        <end position="184"/>
    </location>
</feature>
<sequence>MDGGMLVDVPWQVARFLAEKAKGAQKKSRILGAHLICRITRYFNLLSGAALSAMVDEMLDDGDEEDEAAEVRRAKDKNEGGVNFMSGPQSFPSSSTELFKTWILSNHPKHPSISSKPDRAHICTISGAIRGTATISPIRNEDLRTELEYFSEDYDEEREMEPRPEPRREATPTLQLREGNRRARNAEGIRPLEIEAREGENRGANLPPPLAAHLGRNKNSQPLRSSLTSVQRGHQPSTNMGGNLPPNGTLLSHHAQPFIPSSLHIPTGLVPTPVNPYSQPPMNLVHGQALNILFQTQTGNPPAVGTFTYQGGYIPYAFTKNSVPLYNGPMHPTVTPSSSYPFYAQPMYAPPNMPAYPNPARLFADFAGSITPFVRWIEDYPLPDGLKMPSHIGSYDGKGDPDNFLHLFEGAIRMQKWLMPVACHMFTYTLKDSARIWWNSQKTGSILNYEDLKAKFRSHFSQ</sequence>
<keyword evidence="3" id="KW-1185">Reference proteome</keyword>
<evidence type="ECO:0000313" key="3">
    <source>
        <dbReference type="Proteomes" id="UP001151760"/>
    </source>
</evidence>
<reference evidence="2" key="2">
    <citation type="submission" date="2022-01" db="EMBL/GenBank/DDBJ databases">
        <authorList>
            <person name="Yamashiro T."/>
            <person name="Shiraishi A."/>
            <person name="Satake H."/>
            <person name="Nakayama K."/>
        </authorList>
    </citation>
    <scope>NUCLEOTIDE SEQUENCE</scope>
</reference>
<evidence type="ECO:0000313" key="2">
    <source>
        <dbReference type="EMBL" id="GJT60421.1"/>
    </source>
</evidence>
<reference evidence="2" key="1">
    <citation type="journal article" date="2022" name="Int. J. Mol. Sci.">
        <title>Draft Genome of Tanacetum Coccineum: Genomic Comparison of Closely Related Tanacetum-Family Plants.</title>
        <authorList>
            <person name="Yamashiro T."/>
            <person name="Shiraishi A."/>
            <person name="Nakayama K."/>
            <person name="Satake H."/>
        </authorList>
    </citation>
    <scope>NUCLEOTIDE SEQUENCE</scope>
</reference>
<comment type="caution">
    <text evidence="2">The sequence shown here is derived from an EMBL/GenBank/DDBJ whole genome shotgun (WGS) entry which is preliminary data.</text>
</comment>
<dbReference type="EMBL" id="BQNB010017198">
    <property type="protein sequence ID" value="GJT60421.1"/>
    <property type="molecule type" value="Genomic_DNA"/>
</dbReference>
<protein>
    <recommendedName>
        <fullName evidence="4">Reverse transcriptase domain-containing protein</fullName>
    </recommendedName>
</protein>
<name>A0ABQ5FAI3_9ASTR</name>
<proteinExistence type="predicted"/>